<reference evidence="1 2" key="1">
    <citation type="journal article" date="2019" name="Sci. Rep.">
        <title>Orb-weaving spider Araneus ventricosus genome elucidates the spidroin gene catalogue.</title>
        <authorList>
            <person name="Kono N."/>
            <person name="Nakamura H."/>
            <person name="Ohtoshi R."/>
            <person name="Moran D.A.P."/>
            <person name="Shinohara A."/>
            <person name="Yoshida Y."/>
            <person name="Fujiwara M."/>
            <person name="Mori M."/>
            <person name="Tomita M."/>
            <person name="Arakawa K."/>
        </authorList>
    </citation>
    <scope>NUCLEOTIDE SEQUENCE [LARGE SCALE GENOMIC DNA]</scope>
</reference>
<accession>A0A4Y2EBR3</accession>
<dbReference type="EMBL" id="BGPR01000561">
    <property type="protein sequence ID" value="GBM26512.1"/>
    <property type="molecule type" value="Genomic_DNA"/>
</dbReference>
<protein>
    <submittedName>
        <fullName evidence="1">Uncharacterized protein</fullName>
    </submittedName>
</protein>
<sequence length="90" mass="10067">MTEVDEKWSNEHSGRFQGRTTIRATIPRAITGGCHAPASWFFFPTKSNSAIEQPNAPDLHIRSSVDHMGRYELTNGVSEMDGDPIMLHLI</sequence>
<gene>
    <name evidence="1" type="ORF">AVEN_206189_1</name>
</gene>
<proteinExistence type="predicted"/>
<dbReference type="AlphaFoldDB" id="A0A4Y2EBR3"/>
<organism evidence="1 2">
    <name type="scientific">Araneus ventricosus</name>
    <name type="common">Orbweaver spider</name>
    <name type="synonym">Epeira ventricosa</name>
    <dbReference type="NCBI Taxonomy" id="182803"/>
    <lineage>
        <taxon>Eukaryota</taxon>
        <taxon>Metazoa</taxon>
        <taxon>Ecdysozoa</taxon>
        <taxon>Arthropoda</taxon>
        <taxon>Chelicerata</taxon>
        <taxon>Arachnida</taxon>
        <taxon>Araneae</taxon>
        <taxon>Araneomorphae</taxon>
        <taxon>Entelegynae</taxon>
        <taxon>Araneoidea</taxon>
        <taxon>Araneidae</taxon>
        <taxon>Araneus</taxon>
    </lineage>
</organism>
<evidence type="ECO:0000313" key="1">
    <source>
        <dbReference type="EMBL" id="GBM26512.1"/>
    </source>
</evidence>
<name>A0A4Y2EBR3_ARAVE</name>
<keyword evidence="2" id="KW-1185">Reference proteome</keyword>
<comment type="caution">
    <text evidence="1">The sequence shown here is derived from an EMBL/GenBank/DDBJ whole genome shotgun (WGS) entry which is preliminary data.</text>
</comment>
<evidence type="ECO:0000313" key="2">
    <source>
        <dbReference type="Proteomes" id="UP000499080"/>
    </source>
</evidence>
<dbReference type="Proteomes" id="UP000499080">
    <property type="component" value="Unassembled WGS sequence"/>
</dbReference>